<protein>
    <recommendedName>
        <fullName evidence="3">DUF924 domain-containing protein</fullName>
    </recommendedName>
</protein>
<dbReference type="SUPFAM" id="SSF48452">
    <property type="entry name" value="TPR-like"/>
    <property type="match status" value="1"/>
</dbReference>
<dbReference type="RefSeq" id="WP_072717540.1">
    <property type="nucleotide sequence ID" value="NZ_LN889782.1"/>
</dbReference>
<name>A0A1J1LDK5_9CYAN</name>
<sequence length="191" mass="22322">MDKFEEILSFWFGHPHDPNYGKPKPAWFMTNPTFDEEIRTRFLTTYELAATNQLDIWQNSPLSCLALIITLDQFPRNLFRGTPQAFATDEKALTIAKYALDQRYDQQMIRVQRAFIYLPFEHSENLADQTRCVELFETLKGDPNTASMFDYAIAHFNIIQKFGRFPHRNVILSRPSTPSELEFLTQPNSSF</sequence>
<dbReference type="AlphaFoldDB" id="A0A1J1LDK5"/>
<dbReference type="Pfam" id="PF06041">
    <property type="entry name" value="DUF924"/>
    <property type="match status" value="1"/>
</dbReference>
<evidence type="ECO:0000313" key="1">
    <source>
        <dbReference type="EMBL" id="CUR30528.1"/>
    </source>
</evidence>
<keyword evidence="2" id="KW-1185">Reference proteome</keyword>
<reference evidence="2" key="1">
    <citation type="submission" date="2015-10" db="EMBL/GenBank/DDBJ databases">
        <authorList>
            <person name="Regsiter A."/>
            <person name="william w."/>
        </authorList>
    </citation>
    <scope>NUCLEOTIDE SEQUENCE [LARGE SCALE GENOMIC DNA]</scope>
</reference>
<dbReference type="InterPro" id="IPR010323">
    <property type="entry name" value="DUF924"/>
</dbReference>
<dbReference type="OrthoDB" id="7593450at2"/>
<dbReference type="STRING" id="671072.PL9214290118"/>
<dbReference type="Gene3D" id="1.20.58.320">
    <property type="entry name" value="TPR-like"/>
    <property type="match status" value="1"/>
</dbReference>
<gene>
    <name evidence="1" type="ORF">PL9214290118</name>
</gene>
<dbReference type="Proteomes" id="UP000184315">
    <property type="component" value="Unassembled WGS sequence"/>
</dbReference>
<dbReference type="EMBL" id="CZDF01000132">
    <property type="protein sequence ID" value="CUR30528.1"/>
    <property type="molecule type" value="Genomic_DNA"/>
</dbReference>
<dbReference type="InterPro" id="IPR011990">
    <property type="entry name" value="TPR-like_helical_dom_sf"/>
</dbReference>
<proteinExistence type="predicted"/>
<evidence type="ECO:0000313" key="2">
    <source>
        <dbReference type="Proteomes" id="UP000184315"/>
    </source>
</evidence>
<evidence type="ECO:0008006" key="3">
    <source>
        <dbReference type="Google" id="ProtNLM"/>
    </source>
</evidence>
<dbReference type="Gene3D" id="1.25.40.10">
    <property type="entry name" value="Tetratricopeptide repeat domain"/>
    <property type="match status" value="1"/>
</dbReference>
<organism evidence="1 2">
    <name type="scientific">Planktothrix tepida PCC 9214</name>
    <dbReference type="NCBI Taxonomy" id="671072"/>
    <lineage>
        <taxon>Bacteria</taxon>
        <taxon>Bacillati</taxon>
        <taxon>Cyanobacteriota</taxon>
        <taxon>Cyanophyceae</taxon>
        <taxon>Oscillatoriophycideae</taxon>
        <taxon>Oscillatoriales</taxon>
        <taxon>Microcoleaceae</taxon>
        <taxon>Planktothrix</taxon>
    </lineage>
</organism>
<accession>A0A1J1LDK5</accession>